<keyword evidence="11" id="KW-0282">Flagellum</keyword>
<dbReference type="PANTHER" id="PTHR35091">
    <property type="entry name" value="FLAGELLAR PROTEIN FLIL"/>
    <property type="match status" value="1"/>
</dbReference>
<feature type="transmembrane region" description="Helical" evidence="10">
    <location>
        <begin position="18"/>
        <end position="40"/>
    </location>
</feature>
<dbReference type="EMBL" id="PRLP01000015">
    <property type="protein sequence ID" value="PPC78403.1"/>
    <property type="molecule type" value="Genomic_DNA"/>
</dbReference>
<accession>A0A2S5KUL5</accession>
<sequence length="171" mass="18942">MAEQEQQDEAKPKSKKKLIIIIVLALLLLGGGGGAAYYFLFASKPPAEETAAEPAKPVKVRALYVKIRMPGDKPSFVVSLTDSNGRQRFMQLFVEAKTRDQTIVDALNLHMPLICDRLNFIFSSADFTELQTNEGKLALQQKALEAVKEIITKETGKSDVEAILFTNLVMQ</sequence>
<dbReference type="OrthoDB" id="5616092at2"/>
<keyword evidence="8 10" id="KW-1133">Transmembrane helix</keyword>
<keyword evidence="11" id="KW-0966">Cell projection</keyword>
<keyword evidence="6 10" id="KW-0812">Transmembrane</keyword>
<comment type="caution">
    <text evidence="11">The sequence shown here is derived from an EMBL/GenBank/DDBJ whole genome shotgun (WGS) entry which is preliminary data.</text>
</comment>
<keyword evidence="11" id="KW-0969">Cilium</keyword>
<keyword evidence="10" id="KW-0997">Cell inner membrane</keyword>
<organism evidence="11 12">
    <name type="scientific">Proteobacteria bacterium 228</name>
    <dbReference type="NCBI Taxonomy" id="2083153"/>
    <lineage>
        <taxon>Bacteria</taxon>
        <taxon>Pseudomonadati</taxon>
        <taxon>Pseudomonadota</taxon>
    </lineage>
</organism>
<evidence type="ECO:0000256" key="7">
    <source>
        <dbReference type="ARBA" id="ARBA00022779"/>
    </source>
</evidence>
<evidence type="ECO:0000313" key="12">
    <source>
        <dbReference type="Proteomes" id="UP000238196"/>
    </source>
</evidence>
<evidence type="ECO:0000256" key="6">
    <source>
        <dbReference type="ARBA" id="ARBA00022692"/>
    </source>
</evidence>
<dbReference type="Proteomes" id="UP000238196">
    <property type="component" value="Unassembled WGS sequence"/>
</dbReference>
<dbReference type="GO" id="GO:0071978">
    <property type="term" value="P:bacterial-type flagellum-dependent swarming motility"/>
    <property type="evidence" value="ECO:0007669"/>
    <property type="project" value="TreeGrafter"/>
</dbReference>
<comment type="subcellular location">
    <subcellularLocation>
        <location evidence="10">Cell inner membrane</location>
    </subcellularLocation>
    <subcellularLocation>
        <location evidence="2">Cell membrane</location>
        <topology evidence="2">Single-pass membrane protein</topology>
    </subcellularLocation>
</comment>
<comment type="function">
    <text evidence="1 10">Controls the rotational direction of flagella during chemotaxis.</text>
</comment>
<dbReference type="Pfam" id="PF03748">
    <property type="entry name" value="FliL"/>
    <property type="match status" value="1"/>
</dbReference>
<dbReference type="GO" id="GO:0009425">
    <property type="term" value="C:bacterial-type flagellum basal body"/>
    <property type="evidence" value="ECO:0007669"/>
    <property type="project" value="InterPro"/>
</dbReference>
<comment type="similarity">
    <text evidence="3 10">Belongs to the FliL family.</text>
</comment>
<evidence type="ECO:0000256" key="4">
    <source>
        <dbReference type="ARBA" id="ARBA00022475"/>
    </source>
</evidence>
<reference evidence="11 12" key="1">
    <citation type="submission" date="2018-02" db="EMBL/GenBank/DDBJ databases">
        <title>novel marine gammaproteobacteria from coastal saline agro ecosystem.</title>
        <authorList>
            <person name="Krishnan R."/>
            <person name="Ramesh Kumar N."/>
        </authorList>
    </citation>
    <scope>NUCLEOTIDE SEQUENCE [LARGE SCALE GENOMIC DNA]</scope>
    <source>
        <strain evidence="11 12">228</strain>
    </source>
</reference>
<dbReference type="PANTHER" id="PTHR35091:SF2">
    <property type="entry name" value="FLAGELLAR PROTEIN FLIL"/>
    <property type="match status" value="1"/>
</dbReference>
<evidence type="ECO:0000256" key="5">
    <source>
        <dbReference type="ARBA" id="ARBA00022500"/>
    </source>
</evidence>
<dbReference type="AlphaFoldDB" id="A0A2S5KUL5"/>
<evidence type="ECO:0000256" key="10">
    <source>
        <dbReference type="RuleBase" id="RU364125"/>
    </source>
</evidence>
<evidence type="ECO:0000256" key="1">
    <source>
        <dbReference type="ARBA" id="ARBA00002254"/>
    </source>
</evidence>
<proteinExistence type="inferred from homology"/>
<evidence type="ECO:0000256" key="3">
    <source>
        <dbReference type="ARBA" id="ARBA00008281"/>
    </source>
</evidence>
<evidence type="ECO:0000256" key="9">
    <source>
        <dbReference type="ARBA" id="ARBA00023136"/>
    </source>
</evidence>
<keyword evidence="4" id="KW-1003">Cell membrane</keyword>
<protein>
    <recommendedName>
        <fullName evidence="10">Flagellar protein FliL</fullName>
    </recommendedName>
</protein>
<dbReference type="GO" id="GO:0005886">
    <property type="term" value="C:plasma membrane"/>
    <property type="evidence" value="ECO:0007669"/>
    <property type="project" value="UniProtKB-SubCell"/>
</dbReference>
<keyword evidence="9 10" id="KW-0472">Membrane</keyword>
<evidence type="ECO:0000256" key="8">
    <source>
        <dbReference type="ARBA" id="ARBA00022989"/>
    </source>
</evidence>
<dbReference type="InterPro" id="IPR005503">
    <property type="entry name" value="FliL"/>
</dbReference>
<name>A0A2S5KUL5_9PROT</name>
<dbReference type="GO" id="GO:0006935">
    <property type="term" value="P:chemotaxis"/>
    <property type="evidence" value="ECO:0007669"/>
    <property type="project" value="UniProtKB-KW"/>
</dbReference>
<keyword evidence="7 10" id="KW-0283">Flagellar rotation</keyword>
<keyword evidence="5 10" id="KW-0145">Chemotaxis</keyword>
<evidence type="ECO:0000313" key="11">
    <source>
        <dbReference type="EMBL" id="PPC78403.1"/>
    </source>
</evidence>
<gene>
    <name evidence="11" type="ORF">C4K68_04940</name>
</gene>
<evidence type="ECO:0000256" key="2">
    <source>
        <dbReference type="ARBA" id="ARBA00004162"/>
    </source>
</evidence>